<name>A0ABW2NJ44_9BACL</name>
<accession>A0ABW2NJ44</accession>
<evidence type="ECO:0000313" key="1">
    <source>
        <dbReference type="EMBL" id="MFC7366504.1"/>
    </source>
</evidence>
<dbReference type="Gene3D" id="3.40.50.1240">
    <property type="entry name" value="Phosphoglycerate mutase-like"/>
    <property type="match status" value="1"/>
</dbReference>
<proteinExistence type="predicted"/>
<dbReference type="CDD" id="cd07067">
    <property type="entry name" value="HP_PGM_like"/>
    <property type="match status" value="1"/>
</dbReference>
<dbReference type="SUPFAM" id="SSF53254">
    <property type="entry name" value="Phosphoglycerate mutase-like"/>
    <property type="match status" value="1"/>
</dbReference>
<gene>
    <name evidence="1" type="ORF">ACFQQH_15350</name>
</gene>
<organism evidence="1 2">
    <name type="scientific">Bhargavaea changchunensis</name>
    <dbReference type="NCBI Taxonomy" id="2134037"/>
    <lineage>
        <taxon>Bacteria</taxon>
        <taxon>Bacillati</taxon>
        <taxon>Bacillota</taxon>
        <taxon>Bacilli</taxon>
        <taxon>Bacillales</taxon>
        <taxon>Caryophanaceae</taxon>
        <taxon>Bhargavaea</taxon>
    </lineage>
</organism>
<reference evidence="2" key="1">
    <citation type="journal article" date="2019" name="Int. J. Syst. Evol. Microbiol.">
        <title>The Global Catalogue of Microorganisms (GCM) 10K type strain sequencing project: providing services to taxonomists for standard genome sequencing and annotation.</title>
        <authorList>
            <consortium name="The Broad Institute Genomics Platform"/>
            <consortium name="The Broad Institute Genome Sequencing Center for Infectious Disease"/>
            <person name="Wu L."/>
            <person name="Ma J."/>
        </authorList>
    </citation>
    <scope>NUCLEOTIDE SEQUENCE [LARGE SCALE GENOMIC DNA]</scope>
    <source>
        <strain evidence="2">JCM 4738</strain>
    </source>
</reference>
<dbReference type="PANTHER" id="PTHR48100:SF1">
    <property type="entry name" value="HISTIDINE PHOSPHATASE FAMILY PROTEIN-RELATED"/>
    <property type="match status" value="1"/>
</dbReference>
<dbReference type="InterPro" id="IPR029033">
    <property type="entry name" value="His_PPase_superfam"/>
</dbReference>
<dbReference type="EMBL" id="JBHTCT010000037">
    <property type="protein sequence ID" value="MFC7366504.1"/>
    <property type="molecule type" value="Genomic_DNA"/>
</dbReference>
<dbReference type="Pfam" id="PF00300">
    <property type="entry name" value="His_Phos_1"/>
    <property type="match status" value="1"/>
</dbReference>
<protein>
    <submittedName>
        <fullName evidence="1">Histidine phosphatase family protein</fullName>
    </submittedName>
</protein>
<dbReference type="InterPro" id="IPR013078">
    <property type="entry name" value="His_Pase_superF_clade-1"/>
</dbReference>
<dbReference type="PANTHER" id="PTHR48100">
    <property type="entry name" value="BROAD-SPECIFICITY PHOSPHATASE YOR283W-RELATED"/>
    <property type="match status" value="1"/>
</dbReference>
<keyword evidence="2" id="KW-1185">Reference proteome</keyword>
<sequence length="179" mass="20218">MVKQIYVIRHCAAEGQQPDAALTPAGRGQAEQLAEHLVDRGIDQVISSHYLRARQSIEPFLERSGLTLATDERLAERVLSATPMDDWMEKLKVSFTDPDISYDGGESGKEATVRALSLVDELPEESCTALVTHGNLMALLIGKYDQQFGYRQWRRLTNPDVYRVSIGTRVKIQRTWQEE</sequence>
<evidence type="ECO:0000313" key="2">
    <source>
        <dbReference type="Proteomes" id="UP001596483"/>
    </source>
</evidence>
<dbReference type="SMART" id="SM00855">
    <property type="entry name" value="PGAM"/>
    <property type="match status" value="1"/>
</dbReference>
<dbReference type="Proteomes" id="UP001596483">
    <property type="component" value="Unassembled WGS sequence"/>
</dbReference>
<comment type="caution">
    <text evidence="1">The sequence shown here is derived from an EMBL/GenBank/DDBJ whole genome shotgun (WGS) entry which is preliminary data.</text>
</comment>
<dbReference type="RefSeq" id="WP_157294670.1">
    <property type="nucleotide sequence ID" value="NZ_JBHTCT010000037.1"/>
</dbReference>
<dbReference type="InterPro" id="IPR050275">
    <property type="entry name" value="PGM_Phosphatase"/>
</dbReference>